<proteinExistence type="predicted"/>
<feature type="domain" description="BON" evidence="2">
    <location>
        <begin position="149"/>
        <end position="216"/>
    </location>
</feature>
<dbReference type="SMART" id="SM00749">
    <property type="entry name" value="BON"/>
    <property type="match status" value="2"/>
</dbReference>
<keyword evidence="4" id="KW-1185">Reference proteome</keyword>
<keyword evidence="1" id="KW-0732">Signal</keyword>
<sequence>MSQDSHLQQSVLAELNWEPSVTAAHIGVTANAGVVTLTGHVESFAEKQAAEAAARRVKGVKAVAEEIEIRLPFDDQRDDDDIAAAAIDRLAWDVSVPRDAIKVQVEKGWITLTGEVDWHYQRDSAEQDIRRLLGVIGMSDQITIKRKVDVSNISDEIMHALHRSWFFDPKTITVSAQEGNVVLAGTVHSPHDRQVAAATAWAAPGVTDVRNDIIIA</sequence>
<dbReference type="InterPro" id="IPR014004">
    <property type="entry name" value="Transpt-assoc_nodulatn_dom_bac"/>
</dbReference>
<evidence type="ECO:0000313" key="4">
    <source>
        <dbReference type="Proteomes" id="UP000179467"/>
    </source>
</evidence>
<feature type="domain" description="BON" evidence="2">
    <location>
        <begin position="78"/>
        <end position="146"/>
    </location>
</feature>
<accession>A0A1S1HHL1</accession>
<dbReference type="PANTHER" id="PTHR34606">
    <property type="entry name" value="BON DOMAIN-CONTAINING PROTEIN"/>
    <property type="match status" value="1"/>
</dbReference>
<dbReference type="Pfam" id="PF04972">
    <property type="entry name" value="BON"/>
    <property type="match status" value="3"/>
</dbReference>
<name>A0A1S1HHL1_9SPHN</name>
<dbReference type="PROSITE" id="PS50914">
    <property type="entry name" value="BON"/>
    <property type="match status" value="3"/>
</dbReference>
<dbReference type="Gene3D" id="3.30.1340.30">
    <property type="match status" value="3"/>
</dbReference>
<comment type="caution">
    <text evidence="3">The sequence shown here is derived from an EMBL/GenBank/DDBJ whole genome shotgun (WGS) entry which is preliminary data.</text>
</comment>
<dbReference type="PANTHER" id="PTHR34606:SF4">
    <property type="entry name" value="OUTER MEMBRANE LIPOPROTEIN DOLP"/>
    <property type="match status" value="1"/>
</dbReference>
<gene>
    <name evidence="3" type="ORF">BHE75_03800</name>
</gene>
<dbReference type="AlphaFoldDB" id="A0A1S1HHL1"/>
<organism evidence="3 4">
    <name type="scientific">Edaphosphingomonas haloaromaticamans</name>
    <dbReference type="NCBI Taxonomy" id="653954"/>
    <lineage>
        <taxon>Bacteria</taxon>
        <taxon>Pseudomonadati</taxon>
        <taxon>Pseudomonadota</taxon>
        <taxon>Alphaproteobacteria</taxon>
        <taxon>Sphingomonadales</taxon>
        <taxon>Rhizorhabdaceae</taxon>
        <taxon>Edaphosphingomonas</taxon>
    </lineage>
</organism>
<evidence type="ECO:0000259" key="2">
    <source>
        <dbReference type="PROSITE" id="PS50914"/>
    </source>
</evidence>
<feature type="domain" description="BON" evidence="2">
    <location>
        <begin position="3"/>
        <end position="71"/>
    </location>
</feature>
<dbReference type="RefSeq" id="WP_070936118.1">
    <property type="nucleotide sequence ID" value="NZ_MIPT01000001.1"/>
</dbReference>
<dbReference type="Proteomes" id="UP000179467">
    <property type="component" value="Unassembled WGS sequence"/>
</dbReference>
<protein>
    <submittedName>
        <fullName evidence="3">Periplasmic protein</fullName>
    </submittedName>
</protein>
<dbReference type="EMBL" id="MIPT01000001">
    <property type="protein sequence ID" value="OHT21789.1"/>
    <property type="molecule type" value="Genomic_DNA"/>
</dbReference>
<evidence type="ECO:0000313" key="3">
    <source>
        <dbReference type="EMBL" id="OHT21789.1"/>
    </source>
</evidence>
<evidence type="ECO:0000256" key="1">
    <source>
        <dbReference type="ARBA" id="ARBA00022729"/>
    </source>
</evidence>
<dbReference type="OrthoDB" id="870892at2"/>
<reference evidence="3 4" key="1">
    <citation type="submission" date="2016-09" db="EMBL/GenBank/DDBJ databases">
        <title>Metabolic pathway, cell adaptation mechanisms and a novel monoxygenase revealed through proteogenomic-transcription analysis of a Sphingomonas haloaromaticamans strain degrading the fungicide ortho-phenylphenol.</title>
        <authorList>
            <person name="Perruchon C."/>
            <person name="Papadopoulou E.S."/>
            <person name="Rousidou C."/>
            <person name="Vasileiadis S."/>
            <person name="Tanou G."/>
            <person name="Amoutzias G."/>
            <person name="Molassiotis A."/>
            <person name="Karpouzas D.G."/>
        </authorList>
    </citation>
    <scope>NUCLEOTIDE SEQUENCE [LARGE SCALE GENOMIC DNA]</scope>
    <source>
        <strain evidence="3 4">P3</strain>
    </source>
</reference>
<dbReference type="InterPro" id="IPR051686">
    <property type="entry name" value="Lipoprotein_DolP"/>
</dbReference>
<dbReference type="InterPro" id="IPR007055">
    <property type="entry name" value="BON_dom"/>
</dbReference>